<accession>A0A381Z5R6</accession>
<feature type="non-terminal residue" evidence="1">
    <location>
        <position position="1"/>
    </location>
</feature>
<dbReference type="EMBL" id="UINC01020047">
    <property type="protein sequence ID" value="SVA84570.1"/>
    <property type="molecule type" value="Genomic_DNA"/>
</dbReference>
<reference evidence="1" key="1">
    <citation type="submission" date="2018-05" db="EMBL/GenBank/DDBJ databases">
        <authorList>
            <person name="Lanie J.A."/>
            <person name="Ng W.-L."/>
            <person name="Kazmierczak K.M."/>
            <person name="Andrzejewski T.M."/>
            <person name="Davidsen T.M."/>
            <person name="Wayne K.J."/>
            <person name="Tettelin H."/>
            <person name="Glass J.I."/>
            <person name="Rusch D."/>
            <person name="Podicherti R."/>
            <person name="Tsui H.-C.T."/>
            <person name="Winkler M.E."/>
        </authorList>
    </citation>
    <scope>NUCLEOTIDE SEQUENCE</scope>
</reference>
<protein>
    <submittedName>
        <fullName evidence="1">Uncharacterized protein</fullName>
    </submittedName>
</protein>
<organism evidence="1">
    <name type="scientific">marine metagenome</name>
    <dbReference type="NCBI Taxonomy" id="408172"/>
    <lineage>
        <taxon>unclassified sequences</taxon>
        <taxon>metagenomes</taxon>
        <taxon>ecological metagenomes</taxon>
    </lineage>
</organism>
<sequence length="46" mass="5308">GGPSEFEDVRELIEDRLRSIRSAEGLIEELRSRTYIEIRLLSNDSS</sequence>
<evidence type="ECO:0000313" key="1">
    <source>
        <dbReference type="EMBL" id="SVA84570.1"/>
    </source>
</evidence>
<proteinExistence type="predicted"/>
<gene>
    <name evidence="1" type="ORF">METZ01_LOCUS137424</name>
</gene>
<name>A0A381Z5R6_9ZZZZ</name>
<dbReference type="AlphaFoldDB" id="A0A381Z5R6"/>